<protein>
    <recommendedName>
        <fullName evidence="1">Putative membrane protein insertion efficiency factor</fullName>
    </recommendedName>
</protein>
<keyword evidence="1" id="KW-1003">Cell membrane</keyword>
<dbReference type="EMBL" id="AODQ01000135">
    <property type="protein sequence ID" value="EMR01208.1"/>
    <property type="molecule type" value="Genomic_DNA"/>
</dbReference>
<dbReference type="AlphaFoldDB" id="M7MXP1"/>
<name>M7MXP1_9BACT</name>
<evidence type="ECO:0000313" key="2">
    <source>
        <dbReference type="EMBL" id="EMR01208.1"/>
    </source>
</evidence>
<dbReference type="PATRIC" id="fig|1279009.4.peg.3709"/>
<evidence type="ECO:0000256" key="1">
    <source>
        <dbReference type="HAMAP-Rule" id="MF_00386"/>
    </source>
</evidence>
<accession>M7MXP1</accession>
<dbReference type="eggNOG" id="COG0759">
    <property type="taxonomic scope" value="Bacteria"/>
</dbReference>
<sequence>MLHFLQKLFSGLLIGLVRLYQLFISPLLGSNCRHSPTCSAYMIGAIREWGPFRGTWMGLKRIGRCHPWGTSGYDPVPPRHPHRPQKP</sequence>
<keyword evidence="3" id="KW-1185">Reference proteome</keyword>
<comment type="function">
    <text evidence="1">Could be involved in insertion of integral membrane proteins into the membrane.</text>
</comment>
<organism evidence="2 3">
    <name type="scientific">Cesiribacter andamanensis AMV16</name>
    <dbReference type="NCBI Taxonomy" id="1279009"/>
    <lineage>
        <taxon>Bacteria</taxon>
        <taxon>Pseudomonadati</taxon>
        <taxon>Bacteroidota</taxon>
        <taxon>Cytophagia</taxon>
        <taxon>Cytophagales</taxon>
        <taxon>Cesiribacteraceae</taxon>
        <taxon>Cesiribacter</taxon>
    </lineage>
</organism>
<dbReference type="HAMAP" id="MF_00386">
    <property type="entry name" value="UPF0161_YidD"/>
    <property type="match status" value="1"/>
</dbReference>
<dbReference type="SMART" id="SM01234">
    <property type="entry name" value="Haemolytic"/>
    <property type="match status" value="1"/>
</dbReference>
<comment type="subcellular location">
    <subcellularLocation>
        <location evidence="1">Cell membrane</location>
        <topology evidence="1">Peripheral membrane protein</topology>
        <orientation evidence="1">Cytoplasmic side</orientation>
    </subcellularLocation>
</comment>
<evidence type="ECO:0000313" key="3">
    <source>
        <dbReference type="Proteomes" id="UP000011910"/>
    </source>
</evidence>
<dbReference type="PANTHER" id="PTHR33383">
    <property type="entry name" value="MEMBRANE PROTEIN INSERTION EFFICIENCY FACTOR-RELATED"/>
    <property type="match status" value="1"/>
</dbReference>
<comment type="caution">
    <text evidence="2">The sequence shown here is derived from an EMBL/GenBank/DDBJ whole genome shotgun (WGS) entry which is preliminary data.</text>
</comment>
<dbReference type="STRING" id="1279009.ADICEAN_03661"/>
<dbReference type="GO" id="GO:0005886">
    <property type="term" value="C:plasma membrane"/>
    <property type="evidence" value="ECO:0007669"/>
    <property type="project" value="UniProtKB-SubCell"/>
</dbReference>
<dbReference type="Pfam" id="PF01809">
    <property type="entry name" value="YidD"/>
    <property type="match status" value="1"/>
</dbReference>
<keyword evidence="1" id="KW-0472">Membrane</keyword>
<dbReference type="PANTHER" id="PTHR33383:SF1">
    <property type="entry name" value="MEMBRANE PROTEIN INSERTION EFFICIENCY FACTOR-RELATED"/>
    <property type="match status" value="1"/>
</dbReference>
<dbReference type="NCBIfam" id="TIGR00278">
    <property type="entry name" value="membrane protein insertion efficiency factor YidD"/>
    <property type="match status" value="1"/>
</dbReference>
<proteinExistence type="inferred from homology"/>
<comment type="similarity">
    <text evidence="1">Belongs to the UPF0161 family.</text>
</comment>
<dbReference type="InterPro" id="IPR002696">
    <property type="entry name" value="Membr_insert_effic_factor_YidD"/>
</dbReference>
<dbReference type="Proteomes" id="UP000011910">
    <property type="component" value="Unassembled WGS sequence"/>
</dbReference>
<reference evidence="2 3" key="1">
    <citation type="journal article" date="2013" name="Genome Announc.">
        <title>Draft Genome Sequence of Cesiribacter andamanensis Strain AMV16T, Isolated from a Soil Sample from a Mud Volcano in the Andaman Islands, India.</title>
        <authorList>
            <person name="Shivaji S."/>
            <person name="Ara S."/>
            <person name="Begum Z."/>
            <person name="Srinivas T.N."/>
            <person name="Singh A."/>
            <person name="Kumar Pinnaka A."/>
        </authorList>
    </citation>
    <scope>NUCLEOTIDE SEQUENCE [LARGE SCALE GENOMIC DNA]</scope>
    <source>
        <strain evidence="2 3">AMV16</strain>
    </source>
</reference>
<dbReference type="RefSeq" id="WP_009197041.1">
    <property type="nucleotide sequence ID" value="NZ_AODQ01000135.1"/>
</dbReference>
<gene>
    <name evidence="2" type="primary">yidD</name>
    <name evidence="2" type="ORF">ADICEAN_03661</name>
</gene>